<evidence type="ECO:0000313" key="2">
    <source>
        <dbReference type="EMBL" id="SDG50422.1"/>
    </source>
</evidence>
<evidence type="ECO:0000256" key="1">
    <source>
        <dbReference type="SAM" id="MobiDB-lite"/>
    </source>
</evidence>
<feature type="compositionally biased region" description="Basic and acidic residues" evidence="1">
    <location>
        <begin position="161"/>
        <end position="180"/>
    </location>
</feature>
<reference evidence="2 3" key="1">
    <citation type="submission" date="2016-10" db="EMBL/GenBank/DDBJ databases">
        <authorList>
            <person name="Varghese N."/>
            <person name="Submissions S."/>
        </authorList>
    </citation>
    <scope>NUCLEOTIDE SEQUENCE [LARGE SCALE GENOMIC DNA]</scope>
    <source>
        <strain evidence="2 3">DSM 18839</strain>
    </source>
</reference>
<comment type="caution">
    <text evidence="2">The sequence shown here is derived from an EMBL/GenBank/DDBJ whole genome shotgun (WGS) entry which is preliminary data.</text>
</comment>
<dbReference type="EMBL" id="FNBW01000019">
    <property type="protein sequence ID" value="SDG50422.1"/>
    <property type="molecule type" value="Genomic_DNA"/>
</dbReference>
<protein>
    <submittedName>
        <fullName evidence="2">Uncharacterized protein</fullName>
    </submittedName>
</protein>
<accession>A0A8G2BNU7</accession>
<name>A0A8G2BNU7_9PROT</name>
<organism evidence="2 3">
    <name type="scientific">Thalassobaculum litoreum DSM 18839</name>
    <dbReference type="NCBI Taxonomy" id="1123362"/>
    <lineage>
        <taxon>Bacteria</taxon>
        <taxon>Pseudomonadati</taxon>
        <taxon>Pseudomonadota</taxon>
        <taxon>Alphaproteobacteria</taxon>
        <taxon>Rhodospirillales</taxon>
        <taxon>Thalassobaculaceae</taxon>
        <taxon>Thalassobaculum</taxon>
    </lineage>
</organism>
<keyword evidence="3" id="KW-1185">Reference proteome</keyword>
<feature type="region of interest" description="Disordered" evidence="1">
    <location>
        <begin position="145"/>
        <end position="188"/>
    </location>
</feature>
<proteinExistence type="predicted"/>
<dbReference type="AlphaFoldDB" id="A0A8G2BNU7"/>
<gene>
    <name evidence="2" type="ORF">SAMN05660686_04641</name>
</gene>
<evidence type="ECO:0000313" key="3">
    <source>
        <dbReference type="Proteomes" id="UP000198615"/>
    </source>
</evidence>
<dbReference type="Proteomes" id="UP000198615">
    <property type="component" value="Unassembled WGS sequence"/>
</dbReference>
<sequence>MFGMGKKDGDADKEEAERKKIEATMVSIDSGFEHLRHHAEAGNTDRSEAAAKRLVESLKNPKLPAPYSKDRRNAVDAFLLHAYMKATALACKGAIDAGMSDDIEKRTEMIKKAREYLAGAVKYKAPPDFKKQCDRMLEVATFSGGVKAKGPTKAKPLDTAPKVKDRAKSFDPDGKKDDKPVIPQNLKT</sequence>